<dbReference type="AlphaFoldDB" id="A0A1F6EH82"/>
<proteinExistence type="predicted"/>
<sequence>MAEYLKPLRDRKEILTFARYLRENHPRPERRTTGPFVERMQSVDSSNFELTVPFGASHMTLACIKENPDIAILKRLLIVAPSGKSIDVLAHLGISEDVRIELSLDRTDGPGYSVKSNGSKVLRTDAIDSPETLAVFLHEVGHEAQEDDPLLQRLQEGVYGYASMIPLEEQWRNLVEYLEAHGLAGPVQTLKSRLLKNKWYARMRALRTYIIERDAVRRALESMRDIEDAVGCDIGMNTPVSHADTLYSYIFGHAGTDGREKSFSPREQATLPLRAYCAKSLSLRGVLKEFDENDAVWEVIFRLSSYDR</sequence>
<evidence type="ECO:0000313" key="2">
    <source>
        <dbReference type="Proteomes" id="UP000177306"/>
    </source>
</evidence>
<evidence type="ECO:0000313" key="1">
    <source>
        <dbReference type="EMBL" id="OGG73015.1"/>
    </source>
</evidence>
<accession>A0A1F6EH82</accession>
<reference evidence="1 2" key="1">
    <citation type="journal article" date="2016" name="Nat. Commun.">
        <title>Thousands of microbial genomes shed light on interconnected biogeochemical processes in an aquifer system.</title>
        <authorList>
            <person name="Anantharaman K."/>
            <person name="Brown C.T."/>
            <person name="Hug L.A."/>
            <person name="Sharon I."/>
            <person name="Castelle C.J."/>
            <person name="Probst A.J."/>
            <person name="Thomas B.C."/>
            <person name="Singh A."/>
            <person name="Wilkins M.J."/>
            <person name="Karaoz U."/>
            <person name="Brodie E.L."/>
            <person name="Williams K.H."/>
            <person name="Hubbard S.S."/>
            <person name="Banfield J.F."/>
        </authorList>
    </citation>
    <scope>NUCLEOTIDE SEQUENCE [LARGE SCALE GENOMIC DNA]</scope>
</reference>
<gene>
    <name evidence="1" type="ORF">A3A38_00890</name>
</gene>
<organism evidence="1 2">
    <name type="scientific">Candidatus Kaiserbacteria bacterium RIFCSPLOWO2_01_FULL_53_17</name>
    <dbReference type="NCBI Taxonomy" id="1798511"/>
    <lineage>
        <taxon>Bacteria</taxon>
        <taxon>Candidatus Kaiseribacteriota</taxon>
    </lineage>
</organism>
<comment type="caution">
    <text evidence="1">The sequence shown here is derived from an EMBL/GenBank/DDBJ whole genome shotgun (WGS) entry which is preliminary data.</text>
</comment>
<dbReference type="EMBL" id="MFLY01000016">
    <property type="protein sequence ID" value="OGG73015.1"/>
    <property type="molecule type" value="Genomic_DNA"/>
</dbReference>
<name>A0A1F6EH82_9BACT</name>
<dbReference type="Proteomes" id="UP000177306">
    <property type="component" value="Unassembled WGS sequence"/>
</dbReference>
<protein>
    <submittedName>
        <fullName evidence="1">Uncharacterized protein</fullName>
    </submittedName>
</protein>